<comment type="caution">
    <text evidence="2">The sequence shown here is derived from an EMBL/GenBank/DDBJ whole genome shotgun (WGS) entry which is preliminary data.</text>
</comment>
<feature type="domain" description="Complex 1 LYR protein" evidence="1">
    <location>
        <begin position="50"/>
        <end position="97"/>
    </location>
</feature>
<dbReference type="InterPro" id="IPR008011">
    <property type="entry name" value="Complex1_LYR_dom"/>
</dbReference>
<sequence length="390" mass="46012">MASAIVKPAVPSPSASSLTFRANLARLVSPLRRVRPRVPFFELAIHRVPTLSLYRRLLRYAPDDNIRGRVQDLFRKHQHATGTEKTRRELLKGYKWLDAFETAHEGDEKQRAILRRYSRLIAAKLEKEHWKRLARAEVTWQERLRSRPILTGSIIKPTFYNPPLPRMKPQPPEISKIIRRRMRTRTRRYEHLDELREHMDDLRREAHFEENLIRLVGADNFQCVFSGELGSEWQRPLKQAQLMLYTLLNRDNERAQMPVSPALQEMVRAARREKVRNKTRERMRERRGEILRCTVARKRKGPPAHVLVHMSPEDRHVDKVVRAVGEVGYVGMVKRRMGMKLRDGGKALARENGLDLEGERLERLREMEKEYWIQGTRRTRRNDSVTSDSH</sequence>
<dbReference type="EMBL" id="JARJCW010000046">
    <property type="protein sequence ID" value="KAJ7204683.1"/>
    <property type="molecule type" value="Genomic_DNA"/>
</dbReference>
<evidence type="ECO:0000313" key="2">
    <source>
        <dbReference type="EMBL" id="KAJ7204683.1"/>
    </source>
</evidence>
<dbReference type="Pfam" id="PF05347">
    <property type="entry name" value="Complex1_LYR"/>
    <property type="match status" value="1"/>
</dbReference>
<reference evidence="2" key="1">
    <citation type="submission" date="2023-03" db="EMBL/GenBank/DDBJ databases">
        <title>Massive genome expansion in bonnet fungi (Mycena s.s.) driven by repeated elements and novel gene families across ecological guilds.</title>
        <authorList>
            <consortium name="Lawrence Berkeley National Laboratory"/>
            <person name="Harder C.B."/>
            <person name="Miyauchi S."/>
            <person name="Viragh M."/>
            <person name="Kuo A."/>
            <person name="Thoen E."/>
            <person name="Andreopoulos B."/>
            <person name="Lu D."/>
            <person name="Skrede I."/>
            <person name="Drula E."/>
            <person name="Henrissat B."/>
            <person name="Morin E."/>
            <person name="Kohler A."/>
            <person name="Barry K."/>
            <person name="LaButti K."/>
            <person name="Morin E."/>
            <person name="Salamov A."/>
            <person name="Lipzen A."/>
            <person name="Mereny Z."/>
            <person name="Hegedus B."/>
            <person name="Baldrian P."/>
            <person name="Stursova M."/>
            <person name="Weitz H."/>
            <person name="Taylor A."/>
            <person name="Grigoriev I.V."/>
            <person name="Nagy L.G."/>
            <person name="Martin F."/>
            <person name="Kauserud H."/>
        </authorList>
    </citation>
    <scope>NUCLEOTIDE SEQUENCE</scope>
    <source>
        <strain evidence="2">9144</strain>
    </source>
</reference>
<dbReference type="Proteomes" id="UP001219525">
    <property type="component" value="Unassembled WGS sequence"/>
</dbReference>
<accession>A0AAD6YBW3</accession>
<name>A0AAD6YBW3_9AGAR</name>
<keyword evidence="3" id="KW-1185">Reference proteome</keyword>
<evidence type="ECO:0000259" key="1">
    <source>
        <dbReference type="Pfam" id="PF05347"/>
    </source>
</evidence>
<proteinExistence type="predicted"/>
<dbReference type="AlphaFoldDB" id="A0AAD6YBW3"/>
<evidence type="ECO:0000313" key="3">
    <source>
        <dbReference type="Proteomes" id="UP001219525"/>
    </source>
</evidence>
<protein>
    <recommendedName>
        <fullName evidence="1">Complex 1 LYR protein domain-containing protein</fullName>
    </recommendedName>
</protein>
<gene>
    <name evidence="2" type="ORF">GGX14DRAFT_645874</name>
</gene>
<organism evidence="2 3">
    <name type="scientific">Mycena pura</name>
    <dbReference type="NCBI Taxonomy" id="153505"/>
    <lineage>
        <taxon>Eukaryota</taxon>
        <taxon>Fungi</taxon>
        <taxon>Dikarya</taxon>
        <taxon>Basidiomycota</taxon>
        <taxon>Agaricomycotina</taxon>
        <taxon>Agaricomycetes</taxon>
        <taxon>Agaricomycetidae</taxon>
        <taxon>Agaricales</taxon>
        <taxon>Marasmiineae</taxon>
        <taxon>Mycenaceae</taxon>
        <taxon>Mycena</taxon>
    </lineage>
</organism>